<dbReference type="GO" id="GO:0008784">
    <property type="term" value="F:alanine racemase activity"/>
    <property type="evidence" value="ECO:0007669"/>
    <property type="project" value="UniProtKB-EC"/>
</dbReference>
<feature type="domain" description="Alanine racemase C-terminal" evidence="6">
    <location>
        <begin position="246"/>
        <end position="377"/>
    </location>
</feature>
<evidence type="ECO:0000313" key="8">
    <source>
        <dbReference type="Proteomes" id="UP000515847"/>
    </source>
</evidence>
<dbReference type="PRINTS" id="PR00992">
    <property type="entry name" value="ALARACEMASE"/>
</dbReference>
<dbReference type="OrthoDB" id="9813814at2"/>
<dbReference type="RefSeq" id="WP_034425209.1">
    <property type="nucleotide sequence ID" value="NZ_CP045798.1"/>
</dbReference>
<name>A0A7G6E4S4_THEFR</name>
<evidence type="ECO:0000256" key="1">
    <source>
        <dbReference type="ARBA" id="ARBA00001933"/>
    </source>
</evidence>
<comment type="cofactor">
    <cofactor evidence="1 4">
        <name>pyridoxal 5'-phosphate</name>
        <dbReference type="ChEBI" id="CHEBI:597326"/>
    </cofactor>
</comment>
<dbReference type="GO" id="GO:0005829">
    <property type="term" value="C:cytosol"/>
    <property type="evidence" value="ECO:0007669"/>
    <property type="project" value="TreeGrafter"/>
</dbReference>
<dbReference type="PANTHER" id="PTHR30511">
    <property type="entry name" value="ALANINE RACEMASE"/>
    <property type="match status" value="1"/>
</dbReference>
<dbReference type="Pfam" id="PF00842">
    <property type="entry name" value="Ala_racemase_C"/>
    <property type="match status" value="1"/>
</dbReference>
<dbReference type="AlphaFoldDB" id="A0A7G6E4S4"/>
<dbReference type="InterPro" id="IPR000821">
    <property type="entry name" value="Ala_racemase"/>
</dbReference>
<dbReference type="InterPro" id="IPR011079">
    <property type="entry name" value="Ala_racemase_C"/>
</dbReference>
<evidence type="ECO:0000256" key="2">
    <source>
        <dbReference type="ARBA" id="ARBA00022898"/>
    </source>
</evidence>
<reference evidence="7 8" key="1">
    <citation type="journal article" date="2019" name="Front. Microbiol.">
        <title>Thermoanaerosceptrum fracticalcis gen. nov. sp. nov., a Novel Fumarate-Fermenting Microorganism From a Deep Fractured Carbonate Aquifer of the US Great Basin.</title>
        <authorList>
            <person name="Hamilton-Brehm S.D."/>
            <person name="Stewart L.E."/>
            <person name="Zavarin M."/>
            <person name="Caldwell M."/>
            <person name="Lawson P.A."/>
            <person name="Onstott T.C."/>
            <person name="Grzymski J."/>
            <person name="Neveux I."/>
            <person name="Lollar B.S."/>
            <person name="Russell C.E."/>
            <person name="Moser D.P."/>
        </authorList>
    </citation>
    <scope>NUCLEOTIDE SEQUENCE [LARGE SCALE GENOMIC DNA]</scope>
    <source>
        <strain evidence="7 8">DRI-13</strain>
    </source>
</reference>
<dbReference type="EMBL" id="CP045798">
    <property type="protein sequence ID" value="QNB47078.1"/>
    <property type="molecule type" value="Genomic_DNA"/>
</dbReference>
<dbReference type="Pfam" id="PF01168">
    <property type="entry name" value="Ala_racemase_N"/>
    <property type="match status" value="1"/>
</dbReference>
<dbReference type="NCBIfam" id="TIGR00492">
    <property type="entry name" value="alr"/>
    <property type="match status" value="1"/>
</dbReference>
<dbReference type="GO" id="GO:0030170">
    <property type="term" value="F:pyridoxal phosphate binding"/>
    <property type="evidence" value="ECO:0007669"/>
    <property type="project" value="TreeGrafter"/>
</dbReference>
<dbReference type="SUPFAM" id="SSF51419">
    <property type="entry name" value="PLP-binding barrel"/>
    <property type="match status" value="1"/>
</dbReference>
<dbReference type="SMART" id="SM01005">
    <property type="entry name" value="Ala_racemase_C"/>
    <property type="match status" value="1"/>
</dbReference>
<organism evidence="7 8">
    <name type="scientific">Thermanaerosceptrum fracticalcis</name>
    <dbReference type="NCBI Taxonomy" id="1712410"/>
    <lineage>
        <taxon>Bacteria</taxon>
        <taxon>Bacillati</taxon>
        <taxon>Bacillota</taxon>
        <taxon>Clostridia</taxon>
        <taxon>Eubacteriales</taxon>
        <taxon>Peptococcaceae</taxon>
        <taxon>Thermanaerosceptrum</taxon>
    </lineage>
</organism>
<dbReference type="InterPro" id="IPR029066">
    <property type="entry name" value="PLP-binding_barrel"/>
</dbReference>
<feature type="binding site" evidence="5">
    <location>
        <position position="138"/>
    </location>
    <ligand>
        <name>substrate</name>
    </ligand>
</feature>
<feature type="modified residue" description="N6-(pyridoxal phosphate)lysine" evidence="4">
    <location>
        <position position="40"/>
    </location>
</feature>
<dbReference type="InterPro" id="IPR020622">
    <property type="entry name" value="Ala_racemase_pyridoxalP-BS"/>
</dbReference>
<dbReference type="Proteomes" id="UP000515847">
    <property type="component" value="Chromosome"/>
</dbReference>
<gene>
    <name evidence="7" type="primary">alr</name>
    <name evidence="7" type="ORF">BR63_12635</name>
</gene>
<feature type="binding site" evidence="5">
    <location>
        <position position="340"/>
    </location>
    <ligand>
        <name>substrate</name>
    </ligand>
</feature>
<dbReference type="InterPro" id="IPR001608">
    <property type="entry name" value="Ala_racemase_N"/>
</dbReference>
<protein>
    <submittedName>
        <fullName evidence="7">Alanine racemase</fullName>
        <ecNumber evidence="7">5.1.1.1</ecNumber>
    </submittedName>
</protein>
<dbReference type="GO" id="GO:0030632">
    <property type="term" value="P:D-alanine biosynthetic process"/>
    <property type="evidence" value="ECO:0007669"/>
    <property type="project" value="TreeGrafter"/>
</dbReference>
<accession>A0A7G6E4S4</accession>
<dbReference type="SUPFAM" id="SSF50621">
    <property type="entry name" value="Alanine racemase C-terminal domain-like"/>
    <property type="match status" value="1"/>
</dbReference>
<evidence type="ECO:0000256" key="3">
    <source>
        <dbReference type="ARBA" id="ARBA00023235"/>
    </source>
</evidence>
<sequence length="400" mass="44104">MDISNLGARWVEVDLDVIKYNFEQIRELVPRPVKMLGVVKADAYGHGAVEVARVLEKLGIDMLGVTTVEEGKELREAGVTAPILVFGPFLKEDVNTIIDYCLTATIGNRESVRWLQDGLAQRGGTVKVHLKVETGMGRTGVWPRKALQVISEISAVSGLYLEGIYSHLATAMWKNKRYAQEQYAIFKNVLDNLARENINIPIKHLANSAAVLDLPHMQLDMVRVGTLLYGQYPAPELEKKIKLKDPWSLKAKVIYLRTLPAGHSVGYGRTYKAKRETKVAVLPLGFVDGLQTEPVQKPANILDLLKGIAKLVLHYLGHPLVSQPVIFPGGRGLIIGKVGMQLSMVDVTTLKGIEVGTVATVPARRTAIRPTLPVVYREEGRVKSVKVTSAAIWEKEIAVK</sequence>
<keyword evidence="2 4" id="KW-0663">Pyridoxal phosphate</keyword>
<proteinExistence type="predicted"/>
<evidence type="ECO:0000259" key="6">
    <source>
        <dbReference type="SMART" id="SM01005"/>
    </source>
</evidence>
<dbReference type="CDD" id="cd00430">
    <property type="entry name" value="PLPDE_III_AR"/>
    <property type="match status" value="1"/>
</dbReference>
<dbReference type="PANTHER" id="PTHR30511:SF0">
    <property type="entry name" value="ALANINE RACEMASE, CATABOLIC-RELATED"/>
    <property type="match status" value="1"/>
</dbReference>
<dbReference type="FunFam" id="3.20.20.10:FF:000002">
    <property type="entry name" value="Alanine racemase"/>
    <property type="match status" value="1"/>
</dbReference>
<keyword evidence="3 7" id="KW-0413">Isomerase</keyword>
<dbReference type="PROSITE" id="PS00395">
    <property type="entry name" value="ALANINE_RACEMASE"/>
    <property type="match status" value="1"/>
</dbReference>
<evidence type="ECO:0000256" key="4">
    <source>
        <dbReference type="PIRSR" id="PIRSR600821-50"/>
    </source>
</evidence>
<evidence type="ECO:0000313" key="7">
    <source>
        <dbReference type="EMBL" id="QNB47078.1"/>
    </source>
</evidence>
<dbReference type="Gene3D" id="2.40.37.10">
    <property type="entry name" value="Lyase, Ornithine Decarboxylase, Chain A, domain 1"/>
    <property type="match status" value="1"/>
</dbReference>
<dbReference type="Gene3D" id="3.20.20.10">
    <property type="entry name" value="Alanine racemase"/>
    <property type="match status" value="1"/>
</dbReference>
<keyword evidence="8" id="KW-1185">Reference proteome</keyword>
<dbReference type="KEGG" id="tfr:BR63_12635"/>
<dbReference type="InterPro" id="IPR009006">
    <property type="entry name" value="Ala_racemase/Decarboxylase_C"/>
</dbReference>
<evidence type="ECO:0000256" key="5">
    <source>
        <dbReference type="PIRSR" id="PIRSR600821-52"/>
    </source>
</evidence>
<dbReference type="EC" id="5.1.1.1" evidence="7"/>